<organism evidence="1">
    <name type="scientific">Rhodotorula toruloides</name>
    <name type="common">Yeast</name>
    <name type="synonym">Rhodosporidium toruloides</name>
    <dbReference type="NCBI Taxonomy" id="5286"/>
    <lineage>
        <taxon>Eukaryota</taxon>
        <taxon>Fungi</taxon>
        <taxon>Dikarya</taxon>
        <taxon>Basidiomycota</taxon>
        <taxon>Pucciniomycotina</taxon>
        <taxon>Microbotryomycetes</taxon>
        <taxon>Sporidiobolales</taxon>
        <taxon>Sporidiobolaceae</taxon>
        <taxon>Rhodotorula</taxon>
    </lineage>
</organism>
<protein>
    <submittedName>
        <fullName evidence="1">RHTO0S07e00826g1_1</fullName>
    </submittedName>
</protein>
<reference evidence="1" key="1">
    <citation type="journal article" date="2014" name="Genome Announc.">
        <title>Draft genome sequence of Rhodosporidium toruloides CECT1137, an oleaginous yeast of biotechnological interest.</title>
        <authorList>
            <person name="Morin N."/>
            <person name="Calcas X."/>
            <person name="Devillers H."/>
            <person name="Durrens P."/>
            <person name="Sherman D.J."/>
            <person name="Nicaud J.-M."/>
            <person name="Neuveglise C."/>
        </authorList>
    </citation>
    <scope>NUCLEOTIDE SEQUENCE</scope>
    <source>
        <strain evidence="1">CECT1137</strain>
    </source>
</reference>
<dbReference type="AlphaFoldDB" id="A0A061B6N1"/>
<dbReference type="OrthoDB" id="2519363at2759"/>
<gene>
    <name evidence="1" type="ORF">RHTO0S_07e00826g</name>
</gene>
<accession>A0A061B6N1</accession>
<proteinExistence type="predicted"/>
<name>A0A061B6N1_RHOTO</name>
<dbReference type="EMBL" id="LK052942">
    <property type="protein sequence ID" value="CDR42543.1"/>
    <property type="molecule type" value="Genomic_DNA"/>
</dbReference>
<evidence type="ECO:0000313" key="1">
    <source>
        <dbReference type="EMBL" id="CDR42543.1"/>
    </source>
</evidence>
<sequence length="322" mass="36830">MAAQSPATRPLDCIDAITKLHFTFKNRGVNHAFTGLAGTVVRMFSFLQAIQRHPPEYSAEPESFLTRQRPTGNLVLAVEVSSGSLQQARNVLRDLDLQRHPNGEYFKLVSHVPGPQPSQVVCQFLLKTHHPSQRTHNDPWNPQECRIERGPQTFRIPTEPVVEAQCRRLRPLITVSETHLNEGYGRTHLPPPPLEAGCFSSECFAQIIANDYLHEPRLYDLNPSEWKAEVVRLFSQTEYHTMRNALVRLVERTLVQQGDRFITLLALSAAVQEESEIHNRWLLPAEDDERMNKLTGERSEIFKLVIQCFHLPYESEFVPAAR</sequence>